<dbReference type="RefSeq" id="WP_406698879.1">
    <property type="nucleotide sequence ID" value="NZ_CP155447.1"/>
</dbReference>
<keyword evidence="4" id="KW-0804">Transcription</keyword>
<sequence length="129" mass="14648">MGESKPQISDAEWEVMEVVWARGPSTPAEIIDRVATGRGWNHRTVRTLLSRLIDKGALRREEDGPRSIYRAAVSRRSCVREEGRTFLNKVFGGDATSLIVHFAKDARIPPEDIERLKRMLDEKTAEDKS</sequence>
<dbReference type="Gene3D" id="1.10.4040.10">
    <property type="entry name" value="Penicillinase repressor domain"/>
    <property type="match status" value="1"/>
</dbReference>
<gene>
    <name evidence="5" type="ORF">V5E97_08335</name>
</gene>
<dbReference type="InterPro" id="IPR036388">
    <property type="entry name" value="WH-like_DNA-bd_sf"/>
</dbReference>
<keyword evidence="3" id="KW-0238">DNA-binding</keyword>
<evidence type="ECO:0000256" key="2">
    <source>
        <dbReference type="ARBA" id="ARBA00023015"/>
    </source>
</evidence>
<dbReference type="PIRSF" id="PIRSF019455">
    <property type="entry name" value="CopR_AtkY"/>
    <property type="match status" value="1"/>
</dbReference>
<evidence type="ECO:0000256" key="3">
    <source>
        <dbReference type="ARBA" id="ARBA00023125"/>
    </source>
</evidence>
<dbReference type="Gene3D" id="1.10.10.10">
    <property type="entry name" value="Winged helix-like DNA-binding domain superfamily/Winged helix DNA-binding domain"/>
    <property type="match status" value="1"/>
</dbReference>
<organism evidence="5">
    <name type="scientific">Singulisphaera sp. Ch08</name>
    <dbReference type="NCBI Taxonomy" id="3120278"/>
    <lineage>
        <taxon>Bacteria</taxon>
        <taxon>Pseudomonadati</taxon>
        <taxon>Planctomycetota</taxon>
        <taxon>Planctomycetia</taxon>
        <taxon>Isosphaerales</taxon>
        <taxon>Isosphaeraceae</taxon>
        <taxon>Singulisphaera</taxon>
    </lineage>
</organism>
<evidence type="ECO:0000256" key="1">
    <source>
        <dbReference type="ARBA" id="ARBA00011046"/>
    </source>
</evidence>
<dbReference type="InterPro" id="IPR005650">
    <property type="entry name" value="BlaI_family"/>
</dbReference>
<dbReference type="InterPro" id="IPR036390">
    <property type="entry name" value="WH_DNA-bd_sf"/>
</dbReference>
<name>A0AAU7CLZ1_9BACT</name>
<dbReference type="GO" id="GO:0003677">
    <property type="term" value="F:DNA binding"/>
    <property type="evidence" value="ECO:0007669"/>
    <property type="project" value="UniProtKB-KW"/>
</dbReference>
<proteinExistence type="inferred from homology"/>
<protein>
    <submittedName>
        <fullName evidence="5">BlaI/MecI/CopY family transcriptional regulator</fullName>
    </submittedName>
</protein>
<evidence type="ECO:0000256" key="4">
    <source>
        <dbReference type="ARBA" id="ARBA00023163"/>
    </source>
</evidence>
<evidence type="ECO:0000313" key="5">
    <source>
        <dbReference type="EMBL" id="XBH06028.1"/>
    </source>
</evidence>
<dbReference type="SUPFAM" id="SSF46785">
    <property type="entry name" value="Winged helix' DNA-binding domain"/>
    <property type="match status" value="1"/>
</dbReference>
<dbReference type="EMBL" id="CP155447">
    <property type="protein sequence ID" value="XBH06028.1"/>
    <property type="molecule type" value="Genomic_DNA"/>
</dbReference>
<keyword evidence="2" id="KW-0805">Transcription regulation</keyword>
<dbReference type="AlphaFoldDB" id="A0AAU7CLZ1"/>
<comment type="similarity">
    <text evidence="1">Belongs to the BlaI transcriptional regulatory family.</text>
</comment>
<dbReference type="Pfam" id="PF03965">
    <property type="entry name" value="Penicillinase_R"/>
    <property type="match status" value="1"/>
</dbReference>
<reference evidence="5" key="1">
    <citation type="submission" date="2024-05" db="EMBL/GenBank/DDBJ databases">
        <title>Planctomycetes of the genus Singulisphaera possess chitinolytic capabilities.</title>
        <authorList>
            <person name="Ivanova A."/>
        </authorList>
    </citation>
    <scope>NUCLEOTIDE SEQUENCE</scope>
    <source>
        <strain evidence="5">Ch08T</strain>
    </source>
</reference>
<dbReference type="GO" id="GO:0045892">
    <property type="term" value="P:negative regulation of DNA-templated transcription"/>
    <property type="evidence" value="ECO:0007669"/>
    <property type="project" value="InterPro"/>
</dbReference>
<accession>A0AAU7CLZ1</accession>